<dbReference type="Gene3D" id="2.40.30.10">
    <property type="entry name" value="Translation factors"/>
    <property type="match status" value="1"/>
</dbReference>
<feature type="domain" description="FAD-binding FR-type" evidence="3">
    <location>
        <begin position="1"/>
        <end position="99"/>
    </location>
</feature>
<dbReference type="SUPFAM" id="SSF63380">
    <property type="entry name" value="Riboflavin synthase domain-like"/>
    <property type="match status" value="1"/>
</dbReference>
<dbReference type="GO" id="GO:0016491">
    <property type="term" value="F:oxidoreductase activity"/>
    <property type="evidence" value="ECO:0007669"/>
    <property type="project" value="InterPro"/>
</dbReference>
<dbReference type="InterPro" id="IPR017927">
    <property type="entry name" value="FAD-bd_FR_type"/>
</dbReference>
<dbReference type="RefSeq" id="WP_014107671.1">
    <property type="nucleotide sequence ID" value="NC_016041.1"/>
</dbReference>
<dbReference type="HOGENOM" id="CLU_003827_7_4_6"/>
<evidence type="ECO:0000313" key="5">
    <source>
        <dbReference type="Proteomes" id="UP000009282"/>
    </source>
</evidence>
<organism evidence="4 5">
    <name type="scientific">Glaciecola nitratireducens (strain JCM 12485 / KCTC 12276 / FR1064)</name>
    <dbReference type="NCBI Taxonomy" id="1085623"/>
    <lineage>
        <taxon>Bacteria</taxon>
        <taxon>Pseudomonadati</taxon>
        <taxon>Pseudomonadota</taxon>
        <taxon>Gammaproteobacteria</taxon>
        <taxon>Alteromonadales</taxon>
        <taxon>Alteromonadaceae</taxon>
        <taxon>Brumicola</taxon>
    </lineage>
</organism>
<dbReference type="InterPro" id="IPR017938">
    <property type="entry name" value="Riboflavin_synthase-like_b-brl"/>
</dbReference>
<name>G4QEN1_GLANF</name>
<reference evidence="4 5" key="1">
    <citation type="journal article" date="2011" name="J. Bacteriol.">
        <title>Complete genome sequence of seawater bacterium Glaciecola nitratireducens FR1064T.</title>
        <authorList>
            <person name="Bian F."/>
            <person name="Qin Q.L."/>
            <person name="Xie B.B."/>
            <person name="Shu Y.L."/>
            <person name="Zhang X.Y."/>
            <person name="Yu Y."/>
            <person name="Chen B."/>
            <person name="Chen X.L."/>
            <person name="Zhou B.C."/>
            <person name="Zhang Y.Z."/>
        </authorList>
    </citation>
    <scope>NUCLEOTIDE SEQUENCE [LARGE SCALE GENOMIC DNA]</scope>
    <source>
        <strain evidence="5">JCM 12485 / KCTC 12276 / FR1064</strain>
    </source>
</reference>
<keyword evidence="1" id="KW-0285">Flavoprotein</keyword>
<dbReference type="eggNOG" id="COG0543">
    <property type="taxonomic scope" value="Bacteria"/>
</dbReference>
<dbReference type="SUPFAM" id="SSF52343">
    <property type="entry name" value="Ferredoxin reductase-like, C-terminal NADP-linked domain"/>
    <property type="match status" value="1"/>
</dbReference>
<protein>
    <submittedName>
        <fullName evidence="4">FMN reductase</fullName>
    </submittedName>
</protein>
<dbReference type="CDD" id="cd06189">
    <property type="entry name" value="flavin_oxioreductase"/>
    <property type="match status" value="1"/>
</dbReference>
<dbReference type="InterPro" id="IPR039261">
    <property type="entry name" value="FNR_nucleotide-bd"/>
</dbReference>
<evidence type="ECO:0000256" key="2">
    <source>
        <dbReference type="ARBA" id="ARBA00022827"/>
    </source>
</evidence>
<accession>G4QEN1</accession>
<dbReference type="STRING" id="1085623.GNIT_0641"/>
<dbReference type="EMBL" id="CP003060">
    <property type="protein sequence ID" value="AEP28794.1"/>
    <property type="molecule type" value="Genomic_DNA"/>
</dbReference>
<dbReference type="PANTHER" id="PTHR43644">
    <property type="entry name" value="NA(+)-TRANSLOCATING NADH-QUINONE REDUCTASE SUBUNIT"/>
    <property type="match status" value="1"/>
</dbReference>
<dbReference type="PANTHER" id="PTHR43644:SF1">
    <property type="entry name" value="NAD(P)H-FLAVIN REDUCTASE"/>
    <property type="match status" value="1"/>
</dbReference>
<keyword evidence="5" id="KW-1185">Reference proteome</keyword>
<dbReference type="OrthoDB" id="9806195at2"/>
<dbReference type="PROSITE" id="PS51384">
    <property type="entry name" value="FAD_FR"/>
    <property type="match status" value="1"/>
</dbReference>
<dbReference type="Gene3D" id="3.40.50.80">
    <property type="entry name" value="Nucleotide-binding domain of ferredoxin-NADP reductase (FNR) module"/>
    <property type="match status" value="1"/>
</dbReference>
<dbReference type="InterPro" id="IPR001433">
    <property type="entry name" value="OxRdtase_FAD/NAD-bd"/>
</dbReference>
<dbReference type="KEGG" id="gni:GNIT_0641"/>
<dbReference type="Pfam" id="PF00175">
    <property type="entry name" value="NAD_binding_1"/>
    <property type="match status" value="1"/>
</dbReference>
<evidence type="ECO:0000313" key="4">
    <source>
        <dbReference type="EMBL" id="AEP28794.1"/>
    </source>
</evidence>
<dbReference type="AlphaFoldDB" id="G4QEN1"/>
<proteinExistence type="predicted"/>
<evidence type="ECO:0000259" key="3">
    <source>
        <dbReference type="PROSITE" id="PS51384"/>
    </source>
</evidence>
<sequence>MKVINCTVESIEAQTSIVHKVVLTPEFPLEFKAGQYLQVVMGENDKRPFSIANAPSSSNKIELHIGADPANSYAFEVLAKCKEEGKLIVEAPLGNAYLRESSSPAIVVAGGTGYSYAKSIVIDCIENQPHRELTLYWGAKSLNDLYESSELEAMSITHPHFTFIPVVEHPNDDWTGHTGWVHKAVMKDIIDFSALQVYTAGRFEMSATIRDEFCANGLNKTELFGDAYAFI</sequence>
<dbReference type="NCBIfam" id="NF005963">
    <property type="entry name" value="PRK08051.1"/>
    <property type="match status" value="1"/>
</dbReference>
<dbReference type="Proteomes" id="UP000009282">
    <property type="component" value="Chromosome"/>
</dbReference>
<gene>
    <name evidence="4" type="primary">fre</name>
    <name evidence="4" type="ordered locus">GNIT_0641</name>
</gene>
<evidence type="ECO:0000256" key="1">
    <source>
        <dbReference type="ARBA" id="ARBA00022630"/>
    </source>
</evidence>
<keyword evidence="2" id="KW-0274">FAD</keyword>
<dbReference type="PRINTS" id="PR00410">
    <property type="entry name" value="PHEHYDRXLASE"/>
</dbReference>